<evidence type="ECO:0000313" key="2">
    <source>
        <dbReference type="Proteomes" id="UP001501116"/>
    </source>
</evidence>
<proteinExistence type="predicted"/>
<keyword evidence="2" id="KW-1185">Reference proteome</keyword>
<reference evidence="2" key="1">
    <citation type="journal article" date="2019" name="Int. J. Syst. Evol. Microbiol.">
        <title>The Global Catalogue of Microorganisms (GCM) 10K type strain sequencing project: providing services to taxonomists for standard genome sequencing and annotation.</title>
        <authorList>
            <consortium name="The Broad Institute Genomics Platform"/>
            <consortium name="The Broad Institute Genome Sequencing Center for Infectious Disease"/>
            <person name="Wu L."/>
            <person name="Ma J."/>
        </authorList>
    </citation>
    <scope>NUCLEOTIDE SEQUENCE [LARGE SCALE GENOMIC DNA]</scope>
    <source>
        <strain evidence="2">JCM 14545</strain>
    </source>
</reference>
<protein>
    <submittedName>
        <fullName evidence="1">Uncharacterized protein</fullName>
    </submittedName>
</protein>
<comment type="caution">
    <text evidence="1">The sequence shown here is derived from an EMBL/GenBank/DDBJ whole genome shotgun (WGS) entry which is preliminary data.</text>
</comment>
<evidence type="ECO:0000313" key="1">
    <source>
        <dbReference type="EMBL" id="GAA1972426.1"/>
    </source>
</evidence>
<name>A0ABP5D4F3_9PSEU</name>
<sequence length="60" mass="6572">MAASDSPKVPFRGQAPAAPRFRHLTRRNRRAHIITATFADPDALKVPLRESDAAKDTFGA</sequence>
<dbReference type="EMBL" id="BAAANN010000023">
    <property type="protein sequence ID" value="GAA1972426.1"/>
    <property type="molecule type" value="Genomic_DNA"/>
</dbReference>
<gene>
    <name evidence="1" type="ORF">GCM10009754_53740</name>
</gene>
<organism evidence="1 2">
    <name type="scientific">Amycolatopsis minnesotensis</name>
    <dbReference type="NCBI Taxonomy" id="337894"/>
    <lineage>
        <taxon>Bacteria</taxon>
        <taxon>Bacillati</taxon>
        <taxon>Actinomycetota</taxon>
        <taxon>Actinomycetes</taxon>
        <taxon>Pseudonocardiales</taxon>
        <taxon>Pseudonocardiaceae</taxon>
        <taxon>Amycolatopsis</taxon>
    </lineage>
</organism>
<dbReference type="Proteomes" id="UP001501116">
    <property type="component" value="Unassembled WGS sequence"/>
</dbReference>
<accession>A0ABP5D4F3</accession>